<dbReference type="RefSeq" id="WP_145910939.1">
    <property type="nucleotide sequence ID" value="NZ_BAAAMZ010000051.1"/>
</dbReference>
<evidence type="ECO:0000313" key="2">
    <source>
        <dbReference type="EMBL" id="TWF72951.1"/>
    </source>
</evidence>
<dbReference type="CDD" id="cd00865">
    <property type="entry name" value="PEBP_bact_arch"/>
    <property type="match status" value="1"/>
</dbReference>
<dbReference type="EMBL" id="VIWT01000006">
    <property type="protein sequence ID" value="TWF72951.1"/>
    <property type="molecule type" value="Genomic_DNA"/>
</dbReference>
<dbReference type="Gene3D" id="3.90.280.10">
    <property type="entry name" value="PEBP-like"/>
    <property type="match status" value="1"/>
</dbReference>
<dbReference type="InterPro" id="IPR005247">
    <property type="entry name" value="YbhB_YbcL/LppC-like"/>
</dbReference>
<dbReference type="Proteomes" id="UP000317940">
    <property type="component" value="Unassembled WGS sequence"/>
</dbReference>
<comment type="caution">
    <text evidence="2">The sequence shown here is derived from an EMBL/GenBank/DDBJ whole genome shotgun (WGS) entry which is preliminary data.</text>
</comment>
<reference evidence="2 3" key="1">
    <citation type="submission" date="2019-06" db="EMBL/GenBank/DDBJ databases">
        <title>Sequencing the genomes of 1000 actinobacteria strains.</title>
        <authorList>
            <person name="Klenk H.-P."/>
        </authorList>
    </citation>
    <scope>NUCLEOTIDE SEQUENCE [LARGE SCALE GENOMIC DNA]</scope>
    <source>
        <strain evidence="2 3">DSM 44826</strain>
    </source>
</reference>
<comment type="similarity">
    <text evidence="1">Belongs to the UPF0098 family.</text>
</comment>
<dbReference type="Pfam" id="PF01161">
    <property type="entry name" value="PBP"/>
    <property type="match status" value="1"/>
</dbReference>
<dbReference type="InterPro" id="IPR036610">
    <property type="entry name" value="PEBP-like_sf"/>
</dbReference>
<name>A0A561SDK6_9ACTN</name>
<dbReference type="PANTHER" id="PTHR30289">
    <property type="entry name" value="UNCHARACTERIZED PROTEIN YBCL-RELATED"/>
    <property type="match status" value="1"/>
</dbReference>
<organism evidence="2 3">
    <name type="scientific">Kitasatospora viridis</name>
    <dbReference type="NCBI Taxonomy" id="281105"/>
    <lineage>
        <taxon>Bacteria</taxon>
        <taxon>Bacillati</taxon>
        <taxon>Actinomycetota</taxon>
        <taxon>Actinomycetes</taxon>
        <taxon>Kitasatosporales</taxon>
        <taxon>Streptomycetaceae</taxon>
        <taxon>Kitasatospora</taxon>
    </lineage>
</organism>
<protein>
    <recommendedName>
        <fullName evidence="4">PBP family phospholipid-binding protein</fullName>
    </recommendedName>
</protein>
<dbReference type="AlphaFoldDB" id="A0A561SDK6"/>
<dbReference type="InterPro" id="IPR008914">
    <property type="entry name" value="PEBP"/>
</dbReference>
<dbReference type="OrthoDB" id="9797506at2"/>
<dbReference type="SUPFAM" id="SSF49777">
    <property type="entry name" value="PEBP-like"/>
    <property type="match status" value="1"/>
</dbReference>
<keyword evidence="3" id="KW-1185">Reference proteome</keyword>
<evidence type="ECO:0000313" key="3">
    <source>
        <dbReference type="Proteomes" id="UP000317940"/>
    </source>
</evidence>
<accession>A0A561SDK6</accession>
<evidence type="ECO:0008006" key="4">
    <source>
        <dbReference type="Google" id="ProtNLM"/>
    </source>
</evidence>
<sequence length="192" mass="20227">MTLLGRLLKNRKADPALAAWHLPNLQGPESPTLTLTSRQFGDGETMPLEQCAKHIGGKDLSPHLDWTGLPTGTAQLLLVVEDIDVPMSKPAVHCVALIDPTAGPLEPGALAARQPAPGVRPLRATIGRGYHGPGPIKGHGPHRYVFQVFALGAALPDAPAGTPLDRARPRALLAAVTAPVLGRARLTGVYER</sequence>
<gene>
    <name evidence="2" type="ORF">FHX73_16102</name>
</gene>
<proteinExistence type="inferred from homology"/>
<dbReference type="PANTHER" id="PTHR30289:SF1">
    <property type="entry name" value="PEBP (PHOSPHATIDYLETHANOLAMINE-BINDING PROTEIN) FAMILY PROTEIN"/>
    <property type="match status" value="1"/>
</dbReference>
<evidence type="ECO:0000256" key="1">
    <source>
        <dbReference type="ARBA" id="ARBA00007120"/>
    </source>
</evidence>